<keyword evidence="3" id="KW-1185">Reference proteome</keyword>
<reference evidence="2" key="1">
    <citation type="submission" date="2020-03" db="EMBL/GenBank/DDBJ databases">
        <authorList>
            <person name="He L."/>
        </authorList>
    </citation>
    <scope>NUCLEOTIDE SEQUENCE</scope>
    <source>
        <strain evidence="2">CkLH20</strain>
    </source>
</reference>
<dbReference type="Gene3D" id="3.90.1300.10">
    <property type="entry name" value="Amidase signature (AS) domain"/>
    <property type="match status" value="1"/>
</dbReference>
<dbReference type="Pfam" id="PF01425">
    <property type="entry name" value="Amidase"/>
    <property type="match status" value="1"/>
</dbReference>
<dbReference type="PANTHER" id="PTHR42678">
    <property type="entry name" value="AMIDASE"/>
    <property type="match status" value="1"/>
</dbReference>
<proteinExistence type="predicted"/>
<dbReference type="SUPFAM" id="SSF75304">
    <property type="entry name" value="Amidase signature (AS) enzymes"/>
    <property type="match status" value="1"/>
</dbReference>
<dbReference type="OrthoDB" id="566138at2759"/>
<evidence type="ECO:0000313" key="2">
    <source>
        <dbReference type="EMBL" id="KAF9870983.1"/>
    </source>
</evidence>
<dbReference type="EMBL" id="JAATWM020000049">
    <property type="protein sequence ID" value="KAF9870983.1"/>
    <property type="molecule type" value="Genomic_DNA"/>
</dbReference>
<comment type="caution">
    <text evidence="2">The sequence shown here is derived from an EMBL/GenBank/DDBJ whole genome shotgun (WGS) entry which is preliminary data.</text>
</comment>
<organism evidence="2 3">
    <name type="scientific">Colletotrichum karsti</name>
    <dbReference type="NCBI Taxonomy" id="1095194"/>
    <lineage>
        <taxon>Eukaryota</taxon>
        <taxon>Fungi</taxon>
        <taxon>Dikarya</taxon>
        <taxon>Ascomycota</taxon>
        <taxon>Pezizomycotina</taxon>
        <taxon>Sordariomycetes</taxon>
        <taxon>Hypocreomycetidae</taxon>
        <taxon>Glomerellales</taxon>
        <taxon>Glomerellaceae</taxon>
        <taxon>Colletotrichum</taxon>
        <taxon>Colletotrichum boninense species complex</taxon>
    </lineage>
</organism>
<gene>
    <name evidence="2" type="ORF">CkaCkLH20_11655</name>
</gene>
<reference evidence="2" key="2">
    <citation type="submission" date="2020-11" db="EMBL/GenBank/DDBJ databases">
        <title>Whole genome sequencing of Colletotrichum sp.</title>
        <authorList>
            <person name="Li H."/>
        </authorList>
    </citation>
    <scope>NUCLEOTIDE SEQUENCE</scope>
    <source>
        <strain evidence="2">CkLH20</strain>
    </source>
</reference>
<evidence type="ECO:0000259" key="1">
    <source>
        <dbReference type="Pfam" id="PF01425"/>
    </source>
</evidence>
<evidence type="ECO:0000313" key="3">
    <source>
        <dbReference type="Proteomes" id="UP000781932"/>
    </source>
</evidence>
<dbReference type="RefSeq" id="XP_038740444.1">
    <property type="nucleotide sequence ID" value="XM_038894369.1"/>
</dbReference>
<dbReference type="AlphaFoldDB" id="A0A9P6HTT2"/>
<feature type="domain" description="Amidase" evidence="1">
    <location>
        <begin position="63"/>
        <end position="362"/>
    </location>
</feature>
<protein>
    <submittedName>
        <fullName evidence="2">Amidase</fullName>
    </submittedName>
</protein>
<sequence length="596" mass="64719">MEPSQVQNCHSLVRDPAVFRQPFIHGMSIDHDLVPLCNGVDIEDATIGDLQRFLTLGKLTSKDLVTCYVARIEQTNSHLRSVSEINPDAITIATTLDEERRTHGIRGPMHGIPFMVKDNIYTDDKHNTSEGGLVLLGGRYSSEATIVAKIRQAGGVLLGHAALSEAADHRALTNFSDGYSTRVGQTRNPFNLTQPTSGSSGGSAVSVRSNQVPVALGTETHGSLVHPSALLGLYTIKTTPGLISRHGIIPGSYYHDTPGPMAHSMKDVAILLDIMAGPDRFDNLTFDALGHYPTNGYFAEITDQKSLKGMKLGVPWNPYWSTIGAINSPGQRDAYESRLAELKAAGAEIFNLTHIPQIETVANKYGFGQPADIPEEHGQLIPYNTLLAVAYGEFLQNFSFPEHDERYGMSTLAEMAAWNDAHNDTTGALGNSTWWFNTVSGQDFYDNAVATNGTMGDEFCKAFGWGRKTAREAIDGGHAYTLSNGTVIELDGLLVPNDPSGGHDNACSSIPSYAGYPVASVPIGQSGYGVAFGICIYGRQYSEARLVRVASAMEDLFRWNAKPEFHNYDTAEGPWDAPWPGYVCSETSLDRYACEL</sequence>
<dbReference type="InterPro" id="IPR023631">
    <property type="entry name" value="Amidase_dom"/>
</dbReference>
<dbReference type="PANTHER" id="PTHR42678:SF37">
    <property type="entry name" value="AMIDASE C869.01-RELATED"/>
    <property type="match status" value="1"/>
</dbReference>
<accession>A0A9P6HTT2</accession>
<dbReference type="InterPro" id="IPR036928">
    <property type="entry name" value="AS_sf"/>
</dbReference>
<name>A0A9P6HTT2_9PEZI</name>
<dbReference type="Proteomes" id="UP000781932">
    <property type="component" value="Unassembled WGS sequence"/>
</dbReference>
<dbReference type="GeneID" id="62167443"/>